<comment type="caution">
    <text evidence="1">The sequence shown here is derived from an EMBL/GenBank/DDBJ whole genome shotgun (WGS) entry which is preliminary data.</text>
</comment>
<name>A0AAV5EWS8_ELECO</name>
<protein>
    <submittedName>
        <fullName evidence="1">Uncharacterized protein</fullName>
    </submittedName>
</protein>
<evidence type="ECO:0000313" key="2">
    <source>
        <dbReference type="Proteomes" id="UP001054889"/>
    </source>
</evidence>
<reference evidence="1" key="2">
    <citation type="submission" date="2021-12" db="EMBL/GenBank/DDBJ databases">
        <title>Resequencing data analysis of finger millet.</title>
        <authorList>
            <person name="Hatakeyama M."/>
            <person name="Aluri S."/>
            <person name="Balachadran M.T."/>
            <person name="Sivarajan S.R."/>
            <person name="Poveda L."/>
            <person name="Shimizu-Inatsugi R."/>
            <person name="Schlapbach R."/>
            <person name="Sreeman S.M."/>
            <person name="Shimizu K.K."/>
        </authorList>
    </citation>
    <scope>NUCLEOTIDE SEQUENCE</scope>
</reference>
<reference evidence="1" key="1">
    <citation type="journal article" date="2018" name="DNA Res.">
        <title>Multiple hybrid de novo genome assembly of finger millet, an orphan allotetraploid crop.</title>
        <authorList>
            <person name="Hatakeyama M."/>
            <person name="Aluri S."/>
            <person name="Balachadran M.T."/>
            <person name="Sivarajan S.R."/>
            <person name="Patrignani A."/>
            <person name="Gruter S."/>
            <person name="Poveda L."/>
            <person name="Shimizu-Inatsugi R."/>
            <person name="Baeten J."/>
            <person name="Francoijs K.J."/>
            <person name="Nataraja K.N."/>
            <person name="Reddy Y.A.N."/>
            <person name="Phadnis S."/>
            <person name="Ravikumar R.L."/>
            <person name="Schlapbach R."/>
            <person name="Sreeman S.M."/>
            <person name="Shimizu K.K."/>
        </authorList>
    </citation>
    <scope>NUCLEOTIDE SEQUENCE</scope>
</reference>
<sequence>MAFGVAVPDRALLGRPLQVSNPSAPVCCNLAASSSGSFPSLFPASGDEMILVVVLAELLQDYTAKFARALEQVLNDAPFPRRVRFLMLQGLPAPPSLVPPSNGHGVIATGG</sequence>
<accession>A0AAV5EWS8</accession>
<gene>
    <name evidence="1" type="primary">gb14589</name>
    <name evidence="1" type="ORF">PR202_gb14589</name>
</gene>
<evidence type="ECO:0000313" key="1">
    <source>
        <dbReference type="EMBL" id="GJN26640.1"/>
    </source>
</evidence>
<dbReference type="Proteomes" id="UP001054889">
    <property type="component" value="Unassembled WGS sequence"/>
</dbReference>
<keyword evidence="2" id="KW-1185">Reference proteome</keyword>
<dbReference type="EMBL" id="BQKI01000079">
    <property type="protein sequence ID" value="GJN26640.1"/>
    <property type="molecule type" value="Genomic_DNA"/>
</dbReference>
<dbReference type="PANTHER" id="PTHR48175:SF3">
    <property type="entry name" value="OS04G0581700 PROTEIN"/>
    <property type="match status" value="1"/>
</dbReference>
<organism evidence="1 2">
    <name type="scientific">Eleusine coracana subsp. coracana</name>
    <dbReference type="NCBI Taxonomy" id="191504"/>
    <lineage>
        <taxon>Eukaryota</taxon>
        <taxon>Viridiplantae</taxon>
        <taxon>Streptophyta</taxon>
        <taxon>Embryophyta</taxon>
        <taxon>Tracheophyta</taxon>
        <taxon>Spermatophyta</taxon>
        <taxon>Magnoliopsida</taxon>
        <taxon>Liliopsida</taxon>
        <taxon>Poales</taxon>
        <taxon>Poaceae</taxon>
        <taxon>PACMAD clade</taxon>
        <taxon>Chloridoideae</taxon>
        <taxon>Cynodonteae</taxon>
        <taxon>Eleusininae</taxon>
        <taxon>Eleusine</taxon>
    </lineage>
</organism>
<proteinExistence type="predicted"/>
<dbReference type="AlphaFoldDB" id="A0AAV5EWS8"/>
<dbReference type="PANTHER" id="PTHR48175">
    <property type="entry name" value="OS04G0581700 PROTEIN"/>
    <property type="match status" value="1"/>
</dbReference>